<dbReference type="GO" id="GO:0016020">
    <property type="term" value="C:membrane"/>
    <property type="evidence" value="ECO:0007669"/>
    <property type="project" value="UniProtKB-SubCell"/>
</dbReference>
<evidence type="ECO:0000256" key="7">
    <source>
        <dbReference type="SAM" id="Phobius"/>
    </source>
</evidence>
<organism evidence="9 10">
    <name type="scientific">Camellia sinensis var. sinensis</name>
    <name type="common">China tea</name>
    <dbReference type="NCBI Taxonomy" id="542762"/>
    <lineage>
        <taxon>Eukaryota</taxon>
        <taxon>Viridiplantae</taxon>
        <taxon>Streptophyta</taxon>
        <taxon>Embryophyta</taxon>
        <taxon>Tracheophyta</taxon>
        <taxon>Spermatophyta</taxon>
        <taxon>Magnoliopsida</taxon>
        <taxon>eudicotyledons</taxon>
        <taxon>Gunneridae</taxon>
        <taxon>Pentapetalae</taxon>
        <taxon>asterids</taxon>
        <taxon>Ericales</taxon>
        <taxon>Theaceae</taxon>
        <taxon>Camellia</taxon>
    </lineage>
</organism>
<dbReference type="InterPro" id="IPR000326">
    <property type="entry name" value="PAP2/HPO"/>
</dbReference>
<evidence type="ECO:0000259" key="8">
    <source>
        <dbReference type="SMART" id="SM00014"/>
    </source>
</evidence>
<accession>A0A4S4DJU7</accession>
<feature type="transmembrane region" description="Helical" evidence="7">
    <location>
        <begin position="292"/>
        <end position="308"/>
    </location>
</feature>
<evidence type="ECO:0000256" key="3">
    <source>
        <dbReference type="ARBA" id="ARBA00022692"/>
    </source>
</evidence>
<feature type="transmembrane region" description="Helical" evidence="7">
    <location>
        <begin position="225"/>
        <end position="242"/>
    </location>
</feature>
<dbReference type="AlphaFoldDB" id="A0A4S4DJU7"/>
<reference evidence="9 10" key="1">
    <citation type="journal article" date="2018" name="Proc. Natl. Acad. Sci. U.S.A.">
        <title>Draft genome sequence of Camellia sinensis var. sinensis provides insights into the evolution of the tea genome and tea quality.</title>
        <authorList>
            <person name="Wei C."/>
            <person name="Yang H."/>
            <person name="Wang S."/>
            <person name="Zhao J."/>
            <person name="Liu C."/>
            <person name="Gao L."/>
            <person name="Xia E."/>
            <person name="Lu Y."/>
            <person name="Tai Y."/>
            <person name="She G."/>
            <person name="Sun J."/>
            <person name="Cao H."/>
            <person name="Tong W."/>
            <person name="Gao Q."/>
            <person name="Li Y."/>
            <person name="Deng W."/>
            <person name="Jiang X."/>
            <person name="Wang W."/>
            <person name="Chen Q."/>
            <person name="Zhang S."/>
            <person name="Li H."/>
            <person name="Wu J."/>
            <person name="Wang P."/>
            <person name="Li P."/>
            <person name="Shi C."/>
            <person name="Zheng F."/>
            <person name="Jian J."/>
            <person name="Huang B."/>
            <person name="Shan D."/>
            <person name="Shi M."/>
            <person name="Fang C."/>
            <person name="Yue Y."/>
            <person name="Li F."/>
            <person name="Li D."/>
            <person name="Wei S."/>
            <person name="Han B."/>
            <person name="Jiang C."/>
            <person name="Yin Y."/>
            <person name="Xia T."/>
            <person name="Zhang Z."/>
            <person name="Bennetzen J.L."/>
            <person name="Zhao S."/>
            <person name="Wan X."/>
        </authorList>
    </citation>
    <scope>NUCLEOTIDE SEQUENCE [LARGE SCALE GENOMIC DNA]</scope>
    <source>
        <strain evidence="10">cv. Shuchazao</strain>
        <tissue evidence="9">Leaf</tissue>
    </source>
</reference>
<protein>
    <recommendedName>
        <fullName evidence="8">Phosphatidic acid phosphatase type 2/haloperoxidase domain-containing protein</fullName>
    </recommendedName>
</protein>
<dbReference type="GO" id="GO:0006644">
    <property type="term" value="P:phospholipid metabolic process"/>
    <property type="evidence" value="ECO:0007669"/>
    <property type="project" value="InterPro"/>
</dbReference>
<keyword evidence="10" id="KW-1185">Reference proteome</keyword>
<feature type="domain" description="Phosphatidic acid phosphatase type 2/haloperoxidase" evidence="8">
    <location>
        <begin position="225"/>
        <end position="366"/>
    </location>
</feature>
<dbReference type="Pfam" id="PF01569">
    <property type="entry name" value="PAP2"/>
    <property type="match status" value="1"/>
</dbReference>
<feature type="transmembrane region" description="Helical" evidence="7">
    <location>
        <begin position="351"/>
        <end position="369"/>
    </location>
</feature>
<dbReference type="STRING" id="542762.A0A4S4DJU7"/>
<dbReference type="SUPFAM" id="SSF48317">
    <property type="entry name" value="Acid phosphatase/Vanadium-dependent haloperoxidase"/>
    <property type="match status" value="1"/>
</dbReference>
<evidence type="ECO:0000313" key="10">
    <source>
        <dbReference type="Proteomes" id="UP000306102"/>
    </source>
</evidence>
<dbReference type="InterPro" id="IPR036938">
    <property type="entry name" value="PAP2/HPO_sf"/>
</dbReference>
<dbReference type="PANTHER" id="PTHR10165">
    <property type="entry name" value="LIPID PHOSPHATE PHOSPHATASE"/>
    <property type="match status" value="1"/>
</dbReference>
<proteinExistence type="inferred from homology"/>
<feature type="transmembrane region" description="Helical" evidence="7">
    <location>
        <begin position="320"/>
        <end position="339"/>
    </location>
</feature>
<comment type="similarity">
    <text evidence="2">Belongs to the PA-phosphatase related phosphoesterase family.</text>
</comment>
<comment type="subcellular location">
    <subcellularLocation>
        <location evidence="1">Membrane</location>
        <topology evidence="1">Multi-pass membrane protein</topology>
    </subcellularLocation>
</comment>
<dbReference type="InterPro" id="IPR043216">
    <property type="entry name" value="PAP-like"/>
</dbReference>
<evidence type="ECO:0000313" key="9">
    <source>
        <dbReference type="EMBL" id="THG03143.1"/>
    </source>
</evidence>
<comment type="caution">
    <text evidence="9">The sequence shown here is derived from an EMBL/GenBank/DDBJ whole genome shotgun (WGS) entry which is preliminary data.</text>
</comment>
<keyword evidence="6 7" id="KW-0472">Membrane</keyword>
<dbReference type="GO" id="GO:0008195">
    <property type="term" value="F:phosphatidate phosphatase activity"/>
    <property type="evidence" value="ECO:0007669"/>
    <property type="project" value="TreeGrafter"/>
</dbReference>
<dbReference type="CDD" id="cd03390">
    <property type="entry name" value="PAP2_containing_1_like"/>
    <property type="match status" value="1"/>
</dbReference>
<keyword evidence="5 7" id="KW-1133">Transmembrane helix</keyword>
<dbReference type="SMART" id="SM00014">
    <property type="entry name" value="acidPPc"/>
    <property type="match status" value="1"/>
</dbReference>
<feature type="transmembrane region" description="Helical" evidence="7">
    <location>
        <begin position="191"/>
        <end position="213"/>
    </location>
</feature>
<feature type="transmembrane region" description="Helical" evidence="7">
    <location>
        <begin position="151"/>
        <end position="171"/>
    </location>
</feature>
<evidence type="ECO:0000256" key="4">
    <source>
        <dbReference type="ARBA" id="ARBA00022801"/>
    </source>
</evidence>
<evidence type="ECO:0000256" key="2">
    <source>
        <dbReference type="ARBA" id="ARBA00008816"/>
    </source>
</evidence>
<evidence type="ECO:0000256" key="1">
    <source>
        <dbReference type="ARBA" id="ARBA00004141"/>
    </source>
</evidence>
<keyword evidence="3 7" id="KW-0812">Transmembrane</keyword>
<dbReference type="FunFam" id="1.20.144.10:FF:000001">
    <property type="entry name" value="Lipid phosphate phosphatase 2"/>
    <property type="match status" value="1"/>
</dbReference>
<evidence type="ECO:0000256" key="6">
    <source>
        <dbReference type="ARBA" id="ARBA00023136"/>
    </source>
</evidence>
<dbReference type="PANTHER" id="PTHR10165:SF203">
    <property type="entry name" value="LIPID PHOSPHATE PHOSPHATASE 3, CHLOROPLASTIC-RELATED"/>
    <property type="match status" value="1"/>
</dbReference>
<dbReference type="Proteomes" id="UP000306102">
    <property type="component" value="Unassembled WGS sequence"/>
</dbReference>
<evidence type="ECO:0000256" key="5">
    <source>
        <dbReference type="ARBA" id="ARBA00022989"/>
    </source>
</evidence>
<sequence length="436" mass="49098">MTTNGRLTARRIVDAIIFSQDTSNSSIAVFAGRSMSSSLWRTVKPAPEDPILGVTEALPTFGLPTMATFGRRQSEIYRWNFKAQGESIEEHFGGWVVPVNSFPVHFPGKSIFVHTIVIVDPFQGRMSETELGAHTIKSHGASVARNHRHDWLILLLLVVTEIILYMINPFYRFVGEEMMVDLKLPLKPNTVPVWAVPMYSILLPIVIFLFFYIRRNDVYDLHHSILGLLFAVLITGVLTDAIKDAVGRPRPDFFWRCFPDGIPKYDDKWGNVICHGNPSDIKEGYKSFPSGHTSWSFAGLGFLSWYLAGKIQAFDRRGHISKLCIVFFPLLLASLVGVSRVDDYWHHWPDVFAAALIGLVVATFCYLQFFPLPNDTNGWGPYAYFRALEEVNENPQLGHPVNGPQVLNLNQQQMGRHSDAFIPVSSSSIDIESGKK</sequence>
<dbReference type="Gene3D" id="1.20.144.10">
    <property type="entry name" value="Phosphatidic acid phosphatase type 2/haloperoxidase"/>
    <property type="match status" value="1"/>
</dbReference>
<dbReference type="GO" id="GO:0046839">
    <property type="term" value="P:phospholipid dephosphorylation"/>
    <property type="evidence" value="ECO:0007669"/>
    <property type="project" value="TreeGrafter"/>
</dbReference>
<gene>
    <name evidence="9" type="ORF">TEA_003407</name>
</gene>
<name>A0A4S4DJU7_CAMSN</name>
<keyword evidence="4" id="KW-0378">Hydrolase</keyword>
<dbReference type="EMBL" id="SDRB02011034">
    <property type="protein sequence ID" value="THG03143.1"/>
    <property type="molecule type" value="Genomic_DNA"/>
</dbReference>